<organism evidence="2 3">
    <name type="scientific">Odoribacter splanchnicus</name>
    <dbReference type="NCBI Taxonomy" id="28118"/>
    <lineage>
        <taxon>Bacteria</taxon>
        <taxon>Pseudomonadati</taxon>
        <taxon>Bacteroidota</taxon>
        <taxon>Bacteroidia</taxon>
        <taxon>Bacteroidales</taxon>
        <taxon>Odoribacteraceae</taxon>
        <taxon>Odoribacter</taxon>
    </lineage>
</organism>
<keyword evidence="1" id="KW-1133">Transmembrane helix</keyword>
<dbReference type="Pfam" id="PF20619">
    <property type="entry name" value="DUF6804"/>
    <property type="match status" value="1"/>
</dbReference>
<dbReference type="RefSeq" id="WP_172721291.1">
    <property type="nucleotide sequence ID" value="NZ_JAHONW010000010.1"/>
</dbReference>
<dbReference type="InterPro" id="IPR046548">
    <property type="entry name" value="DUF6804"/>
</dbReference>
<gene>
    <name evidence="2" type="ORF">L0P03_01285</name>
</gene>
<reference evidence="2" key="1">
    <citation type="submission" date="2022-01" db="EMBL/GenBank/DDBJ databases">
        <title>Collection of gut derived symbiotic bacterial strains cultured from healthy donors.</title>
        <authorList>
            <person name="Lin H."/>
            <person name="Kohout C."/>
            <person name="Waligurski E."/>
            <person name="Pamer E.G."/>
        </authorList>
    </citation>
    <scope>NUCLEOTIDE SEQUENCE</scope>
    <source>
        <strain evidence="2">DFI.1.149</strain>
    </source>
</reference>
<feature type="transmembrane region" description="Helical" evidence="1">
    <location>
        <begin position="47"/>
        <end position="68"/>
    </location>
</feature>
<evidence type="ECO:0000256" key="1">
    <source>
        <dbReference type="SAM" id="Phobius"/>
    </source>
</evidence>
<protein>
    <submittedName>
        <fullName evidence="2">Uncharacterized protein</fullName>
    </submittedName>
</protein>
<feature type="transmembrane region" description="Helical" evidence="1">
    <location>
        <begin position="74"/>
        <end position="91"/>
    </location>
</feature>
<dbReference type="EMBL" id="JAKNDN010000002">
    <property type="protein sequence ID" value="MCG4958491.1"/>
    <property type="molecule type" value="Genomic_DNA"/>
</dbReference>
<proteinExistence type="predicted"/>
<comment type="caution">
    <text evidence="2">The sequence shown here is derived from an EMBL/GenBank/DDBJ whole genome shotgun (WGS) entry which is preliminary data.</text>
</comment>
<evidence type="ECO:0000313" key="2">
    <source>
        <dbReference type="EMBL" id="MCG4958491.1"/>
    </source>
</evidence>
<keyword evidence="1" id="KW-0812">Transmembrane</keyword>
<feature type="transmembrane region" description="Helical" evidence="1">
    <location>
        <begin position="6"/>
        <end position="27"/>
    </location>
</feature>
<evidence type="ECO:0000313" key="3">
    <source>
        <dbReference type="Proteomes" id="UP001199750"/>
    </source>
</evidence>
<dbReference type="AlphaFoldDB" id="A0AAW5C092"/>
<dbReference type="Proteomes" id="UP001199750">
    <property type="component" value="Unassembled WGS sequence"/>
</dbReference>
<name>A0AAW5C092_9BACT</name>
<keyword evidence="1" id="KW-0472">Membrane</keyword>
<accession>A0AAW5C092</accession>
<sequence>MKSLYITICIILGIALLPISGGFYILVRIIVTIGAIAATIQNSSNGINIWSIIFGIIVILFNPLVPVYLHDKGAWGMIDIIAIILFIIQIVRNK</sequence>